<feature type="region of interest" description="Disordered" evidence="1">
    <location>
        <begin position="1"/>
        <end position="29"/>
    </location>
</feature>
<gene>
    <name evidence="2" type="ORF">QNN03_36600</name>
</gene>
<keyword evidence="3" id="KW-1185">Reference proteome</keyword>
<evidence type="ECO:0000256" key="1">
    <source>
        <dbReference type="SAM" id="MobiDB-lite"/>
    </source>
</evidence>
<feature type="compositionally biased region" description="Basic residues" evidence="1">
    <location>
        <begin position="1"/>
        <end position="12"/>
    </location>
</feature>
<dbReference type="RefSeq" id="WP_285437125.1">
    <property type="nucleotide sequence ID" value="NZ_JASJUS010000063.1"/>
</dbReference>
<evidence type="ECO:0000313" key="2">
    <source>
        <dbReference type="EMBL" id="MDL2081960.1"/>
    </source>
</evidence>
<sequence length="74" mass="8351">MTSNRRGKRKEHTRREERRFTVRGIRRDPPDIGKLSKALIGLALAEAEREAQAEQAAQQPEAEAAPADQEARTE</sequence>
<dbReference type="Proteomes" id="UP001241926">
    <property type="component" value="Unassembled WGS sequence"/>
</dbReference>
<comment type="caution">
    <text evidence="2">The sequence shown here is derived from an EMBL/GenBank/DDBJ whole genome shotgun (WGS) entry which is preliminary data.</text>
</comment>
<feature type="region of interest" description="Disordered" evidence="1">
    <location>
        <begin position="47"/>
        <end position="74"/>
    </location>
</feature>
<name>A0ABT7JAQ2_9ACTN</name>
<feature type="compositionally biased region" description="Low complexity" evidence="1">
    <location>
        <begin position="53"/>
        <end position="68"/>
    </location>
</feature>
<protein>
    <submittedName>
        <fullName evidence="2">Uncharacterized protein</fullName>
    </submittedName>
</protein>
<reference evidence="2 3" key="1">
    <citation type="submission" date="2023-05" db="EMBL/GenBank/DDBJ databases">
        <title>Streptomyces fuscus sp. nov., a brown-black pigment producing actinomyces isolated from dry sand of Sea duck farm.</title>
        <authorList>
            <person name="Xie J."/>
            <person name="Shen N."/>
        </authorList>
    </citation>
    <scope>NUCLEOTIDE SEQUENCE [LARGE SCALE GENOMIC DNA]</scope>
    <source>
        <strain evidence="2 3">GXMU-J15</strain>
    </source>
</reference>
<feature type="compositionally biased region" description="Basic and acidic residues" evidence="1">
    <location>
        <begin position="13"/>
        <end position="29"/>
    </location>
</feature>
<proteinExistence type="predicted"/>
<accession>A0ABT7JAQ2</accession>
<dbReference type="EMBL" id="JASJUS010000063">
    <property type="protein sequence ID" value="MDL2081960.1"/>
    <property type="molecule type" value="Genomic_DNA"/>
</dbReference>
<evidence type="ECO:0000313" key="3">
    <source>
        <dbReference type="Proteomes" id="UP001241926"/>
    </source>
</evidence>
<organism evidence="2 3">
    <name type="scientific">Streptomyces fuscus</name>
    <dbReference type="NCBI Taxonomy" id="3048495"/>
    <lineage>
        <taxon>Bacteria</taxon>
        <taxon>Bacillati</taxon>
        <taxon>Actinomycetota</taxon>
        <taxon>Actinomycetes</taxon>
        <taxon>Kitasatosporales</taxon>
        <taxon>Streptomycetaceae</taxon>
        <taxon>Streptomyces</taxon>
    </lineage>
</organism>